<dbReference type="PANTHER" id="PTHR35908:SF1">
    <property type="entry name" value="CONSERVED PROTEIN"/>
    <property type="match status" value="1"/>
</dbReference>
<dbReference type="Proteomes" id="UP000612282">
    <property type="component" value="Unassembled WGS sequence"/>
</dbReference>
<evidence type="ECO:0000313" key="2">
    <source>
        <dbReference type="EMBL" id="GID61708.1"/>
    </source>
</evidence>
<dbReference type="EMBL" id="BOMG01000134">
    <property type="protein sequence ID" value="GID61708.1"/>
    <property type="molecule type" value="Genomic_DNA"/>
</dbReference>
<feature type="domain" description="Glyoxalase-like" evidence="1">
    <location>
        <begin position="52"/>
        <end position="153"/>
    </location>
</feature>
<dbReference type="InterPro" id="IPR029068">
    <property type="entry name" value="Glyas_Bleomycin-R_OHBP_Dase"/>
</dbReference>
<evidence type="ECO:0000259" key="1">
    <source>
        <dbReference type="Pfam" id="PF18029"/>
    </source>
</evidence>
<proteinExistence type="predicted"/>
<dbReference type="PANTHER" id="PTHR35908">
    <property type="entry name" value="HYPOTHETICAL FUSION PROTEIN"/>
    <property type="match status" value="1"/>
</dbReference>
<organism evidence="2 3">
    <name type="scientific">Actinoplanes couchii</name>
    <dbReference type="NCBI Taxonomy" id="403638"/>
    <lineage>
        <taxon>Bacteria</taxon>
        <taxon>Bacillati</taxon>
        <taxon>Actinomycetota</taxon>
        <taxon>Actinomycetes</taxon>
        <taxon>Micromonosporales</taxon>
        <taxon>Micromonosporaceae</taxon>
        <taxon>Actinoplanes</taxon>
    </lineage>
</organism>
<keyword evidence="3" id="KW-1185">Reference proteome</keyword>
<comment type="caution">
    <text evidence="2">The sequence shown here is derived from an EMBL/GenBank/DDBJ whole genome shotgun (WGS) entry which is preliminary data.</text>
</comment>
<accession>A0ABQ3XT65</accession>
<sequence length="156" mass="17431">MSGPKPDYLVSSGAQIVREPSGEPWYVLVDPQGNEFCAYPAVDDRPAGIFELVVKCSDAHSLARWWGRVLGGQVTDEGNASVIEGSPYFPWDYMVFDQVPGLESFGGRMRWQVLARDSNPFDLIKMGSKVLSKANNNDPRWLLSDPEGNEFFVTFH</sequence>
<evidence type="ECO:0000313" key="3">
    <source>
        <dbReference type="Proteomes" id="UP000612282"/>
    </source>
</evidence>
<protein>
    <recommendedName>
        <fullName evidence="1">Glyoxalase-like domain-containing protein</fullName>
    </recommendedName>
</protein>
<gene>
    <name evidence="2" type="ORF">Aco03nite_101120</name>
</gene>
<name>A0ABQ3XT65_9ACTN</name>
<reference evidence="2 3" key="1">
    <citation type="submission" date="2021-01" db="EMBL/GenBank/DDBJ databases">
        <title>Whole genome shotgun sequence of Actinoplanes couchii NBRC 106145.</title>
        <authorList>
            <person name="Komaki H."/>
            <person name="Tamura T."/>
        </authorList>
    </citation>
    <scope>NUCLEOTIDE SEQUENCE [LARGE SCALE GENOMIC DNA]</scope>
    <source>
        <strain evidence="2 3">NBRC 106145</strain>
    </source>
</reference>
<dbReference type="Gene3D" id="3.10.180.10">
    <property type="entry name" value="2,3-Dihydroxybiphenyl 1,2-Dioxygenase, domain 1"/>
    <property type="match status" value="2"/>
</dbReference>
<dbReference type="InterPro" id="IPR041581">
    <property type="entry name" value="Glyoxalase_6"/>
</dbReference>
<dbReference type="Pfam" id="PF18029">
    <property type="entry name" value="Glyoxalase_6"/>
    <property type="match status" value="1"/>
</dbReference>